<feature type="signal peptide" evidence="1">
    <location>
        <begin position="1"/>
        <end position="22"/>
    </location>
</feature>
<name>A0ABT2NNU4_9RHOB</name>
<organism evidence="2 3">
    <name type="scientific">Albidovulum sediminis</name>
    <dbReference type="NCBI Taxonomy" id="3066345"/>
    <lineage>
        <taxon>Bacteria</taxon>
        <taxon>Pseudomonadati</taxon>
        <taxon>Pseudomonadota</taxon>
        <taxon>Alphaproteobacteria</taxon>
        <taxon>Rhodobacterales</taxon>
        <taxon>Paracoccaceae</taxon>
        <taxon>Albidovulum</taxon>
    </lineage>
</organism>
<sequence length="133" mass="14465">MKTAFGVISILALAGTAGPAFAGLEVCNKSGQTAYVAVGYPDGDNWVAEGWWEIGAADCTTIITGDLSSRYYYVRGEGEDDLVWEGDHYFCTTSTKFTLVDDSECESGTVTRKAFFQVDTGDSRDWTTNLLDE</sequence>
<keyword evidence="3" id="KW-1185">Reference proteome</keyword>
<feature type="chain" id="PRO_5046585499" evidence="1">
    <location>
        <begin position="23"/>
        <end position="133"/>
    </location>
</feature>
<comment type="caution">
    <text evidence="2">The sequence shown here is derived from an EMBL/GenBank/DDBJ whole genome shotgun (WGS) entry which is preliminary data.</text>
</comment>
<accession>A0ABT2NNU4</accession>
<reference evidence="3" key="1">
    <citation type="submission" date="2023-07" db="EMBL/GenBank/DDBJ databases">
        <title>Defluviimonas sediminis sp. nov., isolated from mangrove sediment.</title>
        <authorList>
            <person name="Liu L."/>
            <person name="Li J."/>
            <person name="Huang Y."/>
            <person name="Pan J."/>
            <person name="Li M."/>
        </authorList>
    </citation>
    <scope>NUCLEOTIDE SEQUENCE [LARGE SCALE GENOMIC DNA]</scope>
    <source>
        <strain evidence="3">FT324</strain>
    </source>
</reference>
<dbReference type="Pfam" id="PF06282">
    <property type="entry name" value="DUF1036"/>
    <property type="match status" value="1"/>
</dbReference>
<evidence type="ECO:0000256" key="1">
    <source>
        <dbReference type="SAM" id="SignalP"/>
    </source>
</evidence>
<protein>
    <submittedName>
        <fullName evidence="2">DUF1036 domain-containing protein</fullName>
    </submittedName>
</protein>
<evidence type="ECO:0000313" key="3">
    <source>
        <dbReference type="Proteomes" id="UP001205601"/>
    </source>
</evidence>
<evidence type="ECO:0000313" key="2">
    <source>
        <dbReference type="EMBL" id="MCT8330592.1"/>
    </source>
</evidence>
<keyword evidence="1" id="KW-0732">Signal</keyword>
<proteinExistence type="predicted"/>
<dbReference type="InterPro" id="IPR009380">
    <property type="entry name" value="DUF1036"/>
</dbReference>
<gene>
    <name evidence="2" type="ORF">N5I32_13785</name>
</gene>
<dbReference type="EMBL" id="JAOCQF010000002">
    <property type="protein sequence ID" value="MCT8330592.1"/>
    <property type="molecule type" value="Genomic_DNA"/>
</dbReference>
<dbReference type="RefSeq" id="WP_261496451.1">
    <property type="nucleotide sequence ID" value="NZ_JAOCQF010000002.1"/>
</dbReference>
<dbReference type="Proteomes" id="UP001205601">
    <property type="component" value="Unassembled WGS sequence"/>
</dbReference>